<feature type="unsure residue" description="I or L" evidence="4">
    <location>
        <position position="271"/>
    </location>
</feature>
<evidence type="ECO:0000259" key="3">
    <source>
        <dbReference type="Pfam" id="PF13839"/>
    </source>
</evidence>
<dbReference type="Proteomes" id="UP000291116">
    <property type="component" value="Unassembled WGS sequence"/>
</dbReference>
<feature type="compositionally biased region" description="Polar residues" evidence="2">
    <location>
        <begin position="52"/>
        <end position="62"/>
    </location>
</feature>
<dbReference type="EMBL" id="CAACVS010000428">
    <property type="protein sequence ID" value="VEU42289.1"/>
    <property type="molecule type" value="Genomic_DNA"/>
</dbReference>
<comment type="similarity">
    <text evidence="1">Belongs to the PC-esterase family. TBL subfamily.</text>
</comment>
<dbReference type="InterPro" id="IPR026057">
    <property type="entry name" value="TBL_C"/>
</dbReference>
<keyword evidence="5" id="KW-1185">Reference proteome</keyword>
<dbReference type="AlphaFoldDB" id="A0A448ZJR5"/>
<dbReference type="OrthoDB" id="630188at2759"/>
<feature type="compositionally biased region" description="Acidic residues" evidence="2">
    <location>
        <begin position="67"/>
        <end position="76"/>
    </location>
</feature>
<feature type="domain" description="Trichome birefringence-like C-terminal" evidence="3">
    <location>
        <begin position="351"/>
        <end position="406"/>
    </location>
</feature>
<feature type="region of interest" description="Disordered" evidence="2">
    <location>
        <begin position="52"/>
        <end position="79"/>
    </location>
</feature>
<accession>A0A448ZJR5</accession>
<evidence type="ECO:0000256" key="2">
    <source>
        <dbReference type="SAM" id="MobiDB-lite"/>
    </source>
</evidence>
<protein>
    <recommendedName>
        <fullName evidence="3">Trichome birefringence-like C-terminal domain-containing protein</fullName>
    </recommendedName>
</protein>
<dbReference type="Pfam" id="PF13839">
    <property type="entry name" value="PC-Esterase"/>
    <property type="match status" value="1"/>
</dbReference>
<name>A0A448ZJR5_9STRA</name>
<dbReference type="InterPro" id="IPR029962">
    <property type="entry name" value="TBL"/>
</dbReference>
<sequence length="421" mass="48027">MLEASNFEESTKRKYLKPILVLAIYGAIFLFVEHRVNSSILSGDQVSERLNATNKIPTTTTGKEPGYEDESIELDPTDGSAKHSIAIKPKFCSRERIRKGEWKAVRREKPLYALDEDAWENKCYQKKQTEKPAIIDSWEWIANENGGDDKADCSFAPFEVHRFCQLNSNRTIAFLGDSISWQQFNSLNYLLGATDEYRTTATIKINGVMTGSINNNACSGNTKLLWLRDNRAKVSRLHHIIGLYDPDVIVLNRGAHYVESSVLRMELNLTLGRALEWQRDCDKRGGERDCLLVWRTTAPGFPDCENTPGPIGIDRQAMAKDTVSDPSHPWYQTRLNGHKFHWWDFAGQNAIVEDLFQSRIRQGLRVSFLDFYEMAILRPDLHIGKGDCLHYCLPGPHDAVNAVLLHEMEVARSTRKSPFRH</sequence>
<proteinExistence type="inferred from homology"/>
<reference evidence="4 5" key="1">
    <citation type="submission" date="2019-01" db="EMBL/GenBank/DDBJ databases">
        <authorList>
            <person name="Ferrante I. M."/>
        </authorList>
    </citation>
    <scope>NUCLEOTIDE SEQUENCE [LARGE SCALE GENOMIC DNA]</scope>
    <source>
        <strain evidence="4 5">B856</strain>
    </source>
</reference>
<dbReference type="PANTHER" id="PTHR32285">
    <property type="entry name" value="PROTEIN TRICHOME BIREFRINGENCE-LIKE 9-RELATED"/>
    <property type="match status" value="1"/>
</dbReference>
<evidence type="ECO:0000256" key="1">
    <source>
        <dbReference type="ARBA" id="ARBA00007727"/>
    </source>
</evidence>
<dbReference type="PANTHER" id="PTHR32285:SF48">
    <property type="entry name" value="PROTEIN TRICHOME BIREFRINGENCE-LIKE 19"/>
    <property type="match status" value="1"/>
</dbReference>
<evidence type="ECO:0000313" key="4">
    <source>
        <dbReference type="EMBL" id="VEU42289.1"/>
    </source>
</evidence>
<dbReference type="GO" id="GO:0016413">
    <property type="term" value="F:O-acetyltransferase activity"/>
    <property type="evidence" value="ECO:0007669"/>
    <property type="project" value="InterPro"/>
</dbReference>
<organism evidence="4 5">
    <name type="scientific">Pseudo-nitzschia multistriata</name>
    <dbReference type="NCBI Taxonomy" id="183589"/>
    <lineage>
        <taxon>Eukaryota</taxon>
        <taxon>Sar</taxon>
        <taxon>Stramenopiles</taxon>
        <taxon>Ochrophyta</taxon>
        <taxon>Bacillariophyta</taxon>
        <taxon>Bacillariophyceae</taxon>
        <taxon>Bacillariophycidae</taxon>
        <taxon>Bacillariales</taxon>
        <taxon>Bacillariaceae</taxon>
        <taxon>Pseudo-nitzschia</taxon>
    </lineage>
</organism>
<evidence type="ECO:0000313" key="5">
    <source>
        <dbReference type="Proteomes" id="UP000291116"/>
    </source>
</evidence>
<gene>
    <name evidence="4" type="ORF">PSNMU_V1.4_AUG-EV-PASAV3_0092500</name>
</gene>